<organism evidence="6 7">
    <name type="scientific">Jannaschia pohangensis</name>
    <dbReference type="NCBI Taxonomy" id="390807"/>
    <lineage>
        <taxon>Bacteria</taxon>
        <taxon>Pseudomonadati</taxon>
        <taxon>Pseudomonadota</taxon>
        <taxon>Alphaproteobacteria</taxon>
        <taxon>Rhodobacterales</taxon>
        <taxon>Roseobacteraceae</taxon>
        <taxon>Jannaschia</taxon>
    </lineage>
</organism>
<keyword evidence="3" id="KW-0804">Transcription</keyword>
<dbReference type="InterPro" id="IPR025996">
    <property type="entry name" value="MT1864/Rv1816-like_C"/>
</dbReference>
<name>A0A1I3R936_9RHOB</name>
<dbReference type="Proteomes" id="UP000199110">
    <property type="component" value="Unassembled WGS sequence"/>
</dbReference>
<keyword evidence="7" id="KW-1185">Reference proteome</keyword>
<dbReference type="InterPro" id="IPR050109">
    <property type="entry name" value="HTH-type_TetR-like_transc_reg"/>
</dbReference>
<sequence>MSTTDRRANLRDTLIDLARETIAGEGTSALKARTLAAEAGCSVGSIYNVFGDMHELVMAVNGETFRDLGQAVTDAIVASAATTPTDRMITMAEAYLAYAAAHPQLWRALFDVPITETSNLPSWYLEALDELLSIIDAPVSDLFPDLPPDAVRLRTRALFSSIHGIVLLGIEERISSVGKDNISDMIRFIVESVGK</sequence>
<feature type="domain" description="HTH tetR-type" evidence="5">
    <location>
        <begin position="8"/>
        <end position="68"/>
    </location>
</feature>
<dbReference type="STRING" id="390807.SAMN04488095_2807"/>
<dbReference type="PANTHER" id="PTHR30055">
    <property type="entry name" value="HTH-TYPE TRANSCRIPTIONAL REGULATOR RUTR"/>
    <property type="match status" value="1"/>
</dbReference>
<dbReference type="InterPro" id="IPR001647">
    <property type="entry name" value="HTH_TetR"/>
</dbReference>
<dbReference type="PANTHER" id="PTHR30055:SF234">
    <property type="entry name" value="HTH-TYPE TRANSCRIPTIONAL REGULATOR BETI"/>
    <property type="match status" value="1"/>
</dbReference>
<dbReference type="EMBL" id="FORA01000003">
    <property type="protein sequence ID" value="SFJ41901.1"/>
    <property type="molecule type" value="Genomic_DNA"/>
</dbReference>
<evidence type="ECO:0000256" key="4">
    <source>
        <dbReference type="PROSITE-ProRule" id="PRU00335"/>
    </source>
</evidence>
<gene>
    <name evidence="6" type="ORF">SAMN04488095_2807</name>
</gene>
<feature type="DNA-binding region" description="H-T-H motif" evidence="4">
    <location>
        <begin position="31"/>
        <end position="50"/>
    </location>
</feature>
<dbReference type="SUPFAM" id="SSF48498">
    <property type="entry name" value="Tetracyclin repressor-like, C-terminal domain"/>
    <property type="match status" value="1"/>
</dbReference>
<proteinExistence type="predicted"/>
<evidence type="ECO:0000259" key="5">
    <source>
        <dbReference type="PROSITE" id="PS50977"/>
    </source>
</evidence>
<reference evidence="6 7" key="1">
    <citation type="submission" date="2016-10" db="EMBL/GenBank/DDBJ databases">
        <authorList>
            <person name="de Groot N.N."/>
        </authorList>
    </citation>
    <scope>NUCLEOTIDE SEQUENCE [LARGE SCALE GENOMIC DNA]</scope>
    <source>
        <strain evidence="6 7">DSM 19073</strain>
    </source>
</reference>
<accession>A0A1I3R936</accession>
<dbReference type="InterPro" id="IPR036271">
    <property type="entry name" value="Tet_transcr_reg_TetR-rel_C_sf"/>
</dbReference>
<dbReference type="RefSeq" id="WP_245749251.1">
    <property type="nucleotide sequence ID" value="NZ_FORA01000003.1"/>
</dbReference>
<dbReference type="InterPro" id="IPR009057">
    <property type="entry name" value="Homeodomain-like_sf"/>
</dbReference>
<dbReference type="AlphaFoldDB" id="A0A1I3R936"/>
<evidence type="ECO:0000256" key="1">
    <source>
        <dbReference type="ARBA" id="ARBA00023015"/>
    </source>
</evidence>
<dbReference type="GO" id="GO:0003700">
    <property type="term" value="F:DNA-binding transcription factor activity"/>
    <property type="evidence" value="ECO:0007669"/>
    <property type="project" value="TreeGrafter"/>
</dbReference>
<dbReference type="Pfam" id="PF00440">
    <property type="entry name" value="TetR_N"/>
    <property type="match status" value="1"/>
</dbReference>
<dbReference type="Pfam" id="PF13305">
    <property type="entry name" value="TetR_C_33"/>
    <property type="match status" value="1"/>
</dbReference>
<dbReference type="Gene3D" id="1.10.357.10">
    <property type="entry name" value="Tetracycline Repressor, domain 2"/>
    <property type="match status" value="1"/>
</dbReference>
<evidence type="ECO:0000313" key="6">
    <source>
        <dbReference type="EMBL" id="SFJ41901.1"/>
    </source>
</evidence>
<dbReference type="PROSITE" id="PS50977">
    <property type="entry name" value="HTH_TETR_2"/>
    <property type="match status" value="1"/>
</dbReference>
<keyword evidence="2 4" id="KW-0238">DNA-binding</keyword>
<dbReference type="GO" id="GO:0000976">
    <property type="term" value="F:transcription cis-regulatory region binding"/>
    <property type="evidence" value="ECO:0007669"/>
    <property type="project" value="TreeGrafter"/>
</dbReference>
<protein>
    <submittedName>
        <fullName evidence="6">Transcriptional regulator, TetR family</fullName>
    </submittedName>
</protein>
<evidence type="ECO:0000313" key="7">
    <source>
        <dbReference type="Proteomes" id="UP000199110"/>
    </source>
</evidence>
<dbReference type="SUPFAM" id="SSF46689">
    <property type="entry name" value="Homeodomain-like"/>
    <property type="match status" value="1"/>
</dbReference>
<evidence type="ECO:0000256" key="2">
    <source>
        <dbReference type="ARBA" id="ARBA00023125"/>
    </source>
</evidence>
<evidence type="ECO:0000256" key="3">
    <source>
        <dbReference type="ARBA" id="ARBA00023163"/>
    </source>
</evidence>
<keyword evidence="1" id="KW-0805">Transcription regulation</keyword>